<name>J4UDK7_TRIAS</name>
<dbReference type="EMBL" id="ALBS01000177">
    <property type="protein sequence ID" value="EJT49225.1"/>
    <property type="molecule type" value="Genomic_DNA"/>
</dbReference>
<feature type="transmembrane region" description="Helical" evidence="2">
    <location>
        <begin position="87"/>
        <end position="110"/>
    </location>
</feature>
<feature type="compositionally biased region" description="Basic and acidic residues" evidence="1">
    <location>
        <begin position="251"/>
        <end position="261"/>
    </location>
</feature>
<accession>J4UDK7</accession>
<feature type="compositionally biased region" description="Polar residues" evidence="1">
    <location>
        <begin position="201"/>
        <end position="212"/>
    </location>
</feature>
<gene>
    <name evidence="3" type="ORF">A1Q1_01706</name>
</gene>
<evidence type="ECO:0000313" key="4">
    <source>
        <dbReference type="Proteomes" id="UP000002748"/>
    </source>
</evidence>
<dbReference type="GeneID" id="25985220"/>
<feature type="transmembrane region" description="Helical" evidence="2">
    <location>
        <begin position="141"/>
        <end position="166"/>
    </location>
</feature>
<protein>
    <submittedName>
        <fullName evidence="3">Uncharacterized protein</fullName>
    </submittedName>
</protein>
<dbReference type="KEGG" id="tasa:A1Q1_01706"/>
<evidence type="ECO:0000256" key="1">
    <source>
        <dbReference type="SAM" id="MobiDB-lite"/>
    </source>
</evidence>
<feature type="region of interest" description="Disordered" evidence="1">
    <location>
        <begin position="177"/>
        <end position="241"/>
    </location>
</feature>
<keyword evidence="2" id="KW-0472">Membrane</keyword>
<keyword evidence="2" id="KW-1133">Transmembrane helix</keyword>
<dbReference type="VEuPathDB" id="FungiDB:A1Q1_01706"/>
<dbReference type="AlphaFoldDB" id="J4UDK7"/>
<comment type="caution">
    <text evidence="3">The sequence shown here is derived from an EMBL/GenBank/DDBJ whole genome shotgun (WGS) entry which is preliminary data.</text>
</comment>
<evidence type="ECO:0000313" key="3">
    <source>
        <dbReference type="EMBL" id="EJT49225.1"/>
    </source>
</evidence>
<dbReference type="HOGENOM" id="CLU_829461_0_0_1"/>
<dbReference type="Proteomes" id="UP000002748">
    <property type="component" value="Unassembled WGS sequence"/>
</dbReference>
<sequence>MLKRPRALLAALALTGLIAVGVLIATVLKLWGPWLPSTGSRRTIPPYWGGFGGVIWSGCSVLLACVCPVAWLLTLSMGVSARPKRRAHYVFVLVCAVAMAGFGIGTGALWTHAGIRDCANKFCRARFSLIIVSGVKPKLTISIAIAVLVLSDVLFLAWVVAFAIGLRSLLKPSTQRQRYETTTERVSREVPREKHSLEATPDTSVGKSSVNPTLGVPVLNSVPTSPLPPPPGISSSPPSRTVALKDTLSSFRDKKMRREGTESTTASLIPYLSPYDLDTLQSMQPGRQRSMDAERDRRSTDEPAPFEVKNVSFGRKSNSSGKQKSRKPIDGLWKQ</sequence>
<reference evidence="3 4" key="1">
    <citation type="journal article" date="2012" name="Eukaryot. Cell">
        <title>Draft genome sequence of CBS 2479, the standard type strain of Trichosporon asahii.</title>
        <authorList>
            <person name="Yang R.Y."/>
            <person name="Li H.T."/>
            <person name="Zhu H."/>
            <person name="Zhou G.P."/>
            <person name="Wang M."/>
            <person name="Wang L."/>
        </authorList>
    </citation>
    <scope>NUCLEOTIDE SEQUENCE [LARGE SCALE GENOMIC DNA]</scope>
    <source>
        <strain evidence="4">ATCC 90039 / CBS 2479 / JCM 2466 / KCTC 7840 / NCYC 2677 / UAMH 7654</strain>
    </source>
</reference>
<feature type="region of interest" description="Disordered" evidence="1">
    <location>
        <begin position="277"/>
        <end position="335"/>
    </location>
</feature>
<evidence type="ECO:0000256" key="2">
    <source>
        <dbReference type="SAM" id="Phobius"/>
    </source>
</evidence>
<dbReference type="RefSeq" id="XP_014180220.1">
    <property type="nucleotide sequence ID" value="XM_014324745.1"/>
</dbReference>
<feature type="region of interest" description="Disordered" evidence="1">
    <location>
        <begin position="248"/>
        <end position="267"/>
    </location>
</feature>
<feature type="compositionally biased region" description="Basic and acidic residues" evidence="1">
    <location>
        <begin position="289"/>
        <end position="301"/>
    </location>
</feature>
<proteinExistence type="predicted"/>
<feature type="compositionally biased region" description="Basic and acidic residues" evidence="1">
    <location>
        <begin position="177"/>
        <end position="197"/>
    </location>
</feature>
<organism evidence="3 4">
    <name type="scientific">Trichosporon asahii var. asahii (strain ATCC 90039 / CBS 2479 / JCM 2466 / KCTC 7840 / NBRC 103889/ NCYC 2677 / UAMH 7654)</name>
    <name type="common">Yeast</name>
    <dbReference type="NCBI Taxonomy" id="1186058"/>
    <lineage>
        <taxon>Eukaryota</taxon>
        <taxon>Fungi</taxon>
        <taxon>Dikarya</taxon>
        <taxon>Basidiomycota</taxon>
        <taxon>Agaricomycotina</taxon>
        <taxon>Tremellomycetes</taxon>
        <taxon>Trichosporonales</taxon>
        <taxon>Trichosporonaceae</taxon>
        <taxon>Trichosporon</taxon>
    </lineage>
</organism>
<keyword evidence="2" id="KW-0812">Transmembrane</keyword>
<feature type="transmembrane region" description="Helical" evidence="2">
    <location>
        <begin position="49"/>
        <end position="75"/>
    </location>
</feature>